<comment type="caution">
    <text evidence="3">The sequence shown here is derived from an EMBL/GenBank/DDBJ whole genome shotgun (WGS) entry which is preliminary data.</text>
</comment>
<evidence type="ECO:0000256" key="1">
    <source>
        <dbReference type="ARBA" id="ARBA00022801"/>
    </source>
</evidence>
<organism evidence="3 4">
    <name type="scientific">Podospora appendiculata</name>
    <dbReference type="NCBI Taxonomy" id="314037"/>
    <lineage>
        <taxon>Eukaryota</taxon>
        <taxon>Fungi</taxon>
        <taxon>Dikarya</taxon>
        <taxon>Ascomycota</taxon>
        <taxon>Pezizomycotina</taxon>
        <taxon>Sordariomycetes</taxon>
        <taxon>Sordariomycetidae</taxon>
        <taxon>Sordariales</taxon>
        <taxon>Podosporaceae</taxon>
        <taxon>Podospora</taxon>
    </lineage>
</organism>
<dbReference type="PANTHER" id="PTHR48081:SF3">
    <property type="entry name" value="ALPHA_BETA HYDROLASE FOLD-3 DOMAIN-CONTAINING PROTEIN"/>
    <property type="match status" value="1"/>
</dbReference>
<dbReference type="Proteomes" id="UP001270362">
    <property type="component" value="Unassembled WGS sequence"/>
</dbReference>
<evidence type="ECO:0000259" key="2">
    <source>
        <dbReference type="Pfam" id="PF07859"/>
    </source>
</evidence>
<dbReference type="InterPro" id="IPR029058">
    <property type="entry name" value="AB_hydrolase_fold"/>
</dbReference>
<protein>
    <submittedName>
        <fullName evidence="3">Alpha/Beta hydrolase protein</fullName>
    </submittedName>
</protein>
<dbReference type="AlphaFoldDB" id="A0AAE0XAA2"/>
<dbReference type="Gene3D" id="3.40.50.1820">
    <property type="entry name" value="alpha/beta hydrolase"/>
    <property type="match status" value="1"/>
</dbReference>
<dbReference type="SUPFAM" id="SSF53474">
    <property type="entry name" value="alpha/beta-Hydrolases"/>
    <property type="match status" value="1"/>
</dbReference>
<sequence length="334" mass="36825">MAAKVPLRKSTHVFAVHEIPLECDVYDAFDYPNDGIVFLYFHPGGLVCGSRIAVPPWLVQVCHQRKWPLVSASYRLLPQVNGDGLLDDARAAYEFARSLGSHTERRVIVGGGSAGFFLATIIAHHLTPKPAALLSISGIPTFRHRFFNSSTLLPPDPVYEMDVEAYMVEPVAVGRSPYDPLAVFYVDSLLPDGSKNPDFASAGRQPPSNNDQDQNRGLLYDYWLYENAFITMVDSVDLGFDWTAGKQQESKLEEWPVTIFIQGSSDLDVSPHVCADVASALGPEKAIYCAASSQDHLFEAHKFLEDHQIDEAGQDCMDAVRKAVAELDKVVAPN</sequence>
<gene>
    <name evidence="3" type="ORF">B0T22DRAFT_163411</name>
</gene>
<proteinExistence type="predicted"/>
<feature type="domain" description="Alpha/beta hydrolase fold-3" evidence="2">
    <location>
        <begin position="39"/>
        <end position="138"/>
    </location>
</feature>
<reference evidence="3" key="1">
    <citation type="journal article" date="2023" name="Mol. Phylogenet. Evol.">
        <title>Genome-scale phylogeny and comparative genomics of the fungal order Sordariales.</title>
        <authorList>
            <person name="Hensen N."/>
            <person name="Bonometti L."/>
            <person name="Westerberg I."/>
            <person name="Brannstrom I.O."/>
            <person name="Guillou S."/>
            <person name="Cros-Aarteil S."/>
            <person name="Calhoun S."/>
            <person name="Haridas S."/>
            <person name="Kuo A."/>
            <person name="Mondo S."/>
            <person name="Pangilinan J."/>
            <person name="Riley R."/>
            <person name="LaButti K."/>
            <person name="Andreopoulos B."/>
            <person name="Lipzen A."/>
            <person name="Chen C."/>
            <person name="Yan M."/>
            <person name="Daum C."/>
            <person name="Ng V."/>
            <person name="Clum A."/>
            <person name="Steindorff A."/>
            <person name="Ohm R.A."/>
            <person name="Martin F."/>
            <person name="Silar P."/>
            <person name="Natvig D.O."/>
            <person name="Lalanne C."/>
            <person name="Gautier V."/>
            <person name="Ament-Velasquez S.L."/>
            <person name="Kruys A."/>
            <person name="Hutchinson M.I."/>
            <person name="Powell A.J."/>
            <person name="Barry K."/>
            <person name="Miller A.N."/>
            <person name="Grigoriev I.V."/>
            <person name="Debuchy R."/>
            <person name="Gladieux P."/>
            <person name="Hiltunen Thoren M."/>
            <person name="Johannesson H."/>
        </authorList>
    </citation>
    <scope>NUCLEOTIDE SEQUENCE</scope>
    <source>
        <strain evidence="3">CBS 314.62</strain>
    </source>
</reference>
<dbReference type="Pfam" id="PF07859">
    <property type="entry name" value="Abhydrolase_3"/>
    <property type="match status" value="1"/>
</dbReference>
<dbReference type="EMBL" id="JAULSO010000002">
    <property type="protein sequence ID" value="KAK3688903.1"/>
    <property type="molecule type" value="Genomic_DNA"/>
</dbReference>
<dbReference type="InterPro" id="IPR050300">
    <property type="entry name" value="GDXG_lipolytic_enzyme"/>
</dbReference>
<evidence type="ECO:0000313" key="4">
    <source>
        <dbReference type="Proteomes" id="UP001270362"/>
    </source>
</evidence>
<dbReference type="PANTHER" id="PTHR48081">
    <property type="entry name" value="AB HYDROLASE SUPERFAMILY PROTEIN C4A8.06C"/>
    <property type="match status" value="1"/>
</dbReference>
<keyword evidence="1 3" id="KW-0378">Hydrolase</keyword>
<name>A0AAE0XAA2_9PEZI</name>
<dbReference type="GO" id="GO:0016787">
    <property type="term" value="F:hydrolase activity"/>
    <property type="evidence" value="ECO:0007669"/>
    <property type="project" value="UniProtKB-KW"/>
</dbReference>
<keyword evidence="4" id="KW-1185">Reference proteome</keyword>
<evidence type="ECO:0000313" key="3">
    <source>
        <dbReference type="EMBL" id="KAK3688903.1"/>
    </source>
</evidence>
<dbReference type="InterPro" id="IPR013094">
    <property type="entry name" value="AB_hydrolase_3"/>
</dbReference>
<reference evidence="3" key="2">
    <citation type="submission" date="2023-06" db="EMBL/GenBank/DDBJ databases">
        <authorList>
            <consortium name="Lawrence Berkeley National Laboratory"/>
            <person name="Haridas S."/>
            <person name="Hensen N."/>
            <person name="Bonometti L."/>
            <person name="Westerberg I."/>
            <person name="Brannstrom I.O."/>
            <person name="Guillou S."/>
            <person name="Cros-Aarteil S."/>
            <person name="Calhoun S."/>
            <person name="Kuo A."/>
            <person name="Mondo S."/>
            <person name="Pangilinan J."/>
            <person name="Riley R."/>
            <person name="Labutti K."/>
            <person name="Andreopoulos B."/>
            <person name="Lipzen A."/>
            <person name="Chen C."/>
            <person name="Yanf M."/>
            <person name="Daum C."/>
            <person name="Ng V."/>
            <person name="Clum A."/>
            <person name="Steindorff A."/>
            <person name="Ohm R."/>
            <person name="Martin F."/>
            <person name="Silar P."/>
            <person name="Natvig D."/>
            <person name="Lalanne C."/>
            <person name="Gautier V."/>
            <person name="Ament-Velasquez S.L."/>
            <person name="Kruys A."/>
            <person name="Hutchinson M.I."/>
            <person name="Powell A.J."/>
            <person name="Barry K."/>
            <person name="Miller A.N."/>
            <person name="Grigoriev I.V."/>
            <person name="Debuchy R."/>
            <person name="Gladieux P."/>
            <person name="Thoren M.H."/>
            <person name="Johannesson H."/>
        </authorList>
    </citation>
    <scope>NUCLEOTIDE SEQUENCE</scope>
    <source>
        <strain evidence="3">CBS 314.62</strain>
    </source>
</reference>
<accession>A0AAE0XAA2</accession>